<keyword evidence="3" id="KW-1185">Reference proteome</keyword>
<name>A0ABR0LKZ7_9PEZI</name>
<reference evidence="2 3" key="1">
    <citation type="submission" date="2023-08" db="EMBL/GenBank/DDBJ databases">
        <title>Black Yeasts Isolated from many extreme environments.</title>
        <authorList>
            <person name="Coleine C."/>
            <person name="Stajich J.E."/>
            <person name="Selbmann L."/>
        </authorList>
    </citation>
    <scope>NUCLEOTIDE SEQUENCE [LARGE SCALE GENOMIC DNA]</scope>
    <source>
        <strain evidence="2 3">CCFEE 536</strain>
    </source>
</reference>
<dbReference type="Proteomes" id="UP001357485">
    <property type="component" value="Unassembled WGS sequence"/>
</dbReference>
<feature type="non-terminal residue" evidence="2">
    <location>
        <position position="60"/>
    </location>
</feature>
<organism evidence="2 3">
    <name type="scientific">Cryomyces antarcticus</name>
    <dbReference type="NCBI Taxonomy" id="329879"/>
    <lineage>
        <taxon>Eukaryota</taxon>
        <taxon>Fungi</taxon>
        <taxon>Dikarya</taxon>
        <taxon>Ascomycota</taxon>
        <taxon>Pezizomycotina</taxon>
        <taxon>Dothideomycetes</taxon>
        <taxon>Dothideomycetes incertae sedis</taxon>
        <taxon>Cryomyces</taxon>
    </lineage>
</organism>
<feature type="coiled-coil region" evidence="1">
    <location>
        <begin position="19"/>
        <end position="60"/>
    </location>
</feature>
<evidence type="ECO:0000256" key="1">
    <source>
        <dbReference type="SAM" id="Coils"/>
    </source>
</evidence>
<accession>A0ABR0LKZ7</accession>
<sequence>MRDELTMLKAELFEGAQKIHQQNVQEESLRGEVENLKKQLKVAEDRVAALSSNEDELVQK</sequence>
<comment type="caution">
    <text evidence="2">The sequence shown here is derived from an EMBL/GenBank/DDBJ whole genome shotgun (WGS) entry which is preliminary data.</text>
</comment>
<evidence type="ECO:0000313" key="2">
    <source>
        <dbReference type="EMBL" id="KAK5192264.1"/>
    </source>
</evidence>
<proteinExistence type="predicted"/>
<keyword evidence="1" id="KW-0175">Coiled coil</keyword>
<evidence type="ECO:0000313" key="3">
    <source>
        <dbReference type="Proteomes" id="UP001357485"/>
    </source>
</evidence>
<dbReference type="EMBL" id="JAVRRA010018013">
    <property type="protein sequence ID" value="KAK5192264.1"/>
    <property type="molecule type" value="Genomic_DNA"/>
</dbReference>
<gene>
    <name evidence="2" type="ORF">LTR16_007470</name>
</gene>
<protein>
    <submittedName>
        <fullName evidence="2">Uncharacterized protein</fullName>
    </submittedName>
</protein>